<feature type="transmembrane region" description="Helical" evidence="1">
    <location>
        <begin position="6"/>
        <end position="22"/>
    </location>
</feature>
<sequence>MWFIYIYFAFLALSVVSWGIRFKHLETPQKILGFSLAITLTVEIYAAHLMMQSTNNSFLYHFLIPLQCLLLSSVFYTALSGKKVRKIILFSLPVFVLAVLAIMLTLQTIREYNSFARLMKNVLVACWVLFYYREVFISVKVSRLEREPMFWISTGLLFYSLGNVFVDGLMNYLIHQSKSWALPIYYINTFLGILLNLTFFISFLVKKEAPLASPPLKPYSRPL</sequence>
<evidence type="ECO:0000313" key="2">
    <source>
        <dbReference type="EMBL" id="RNI28194.1"/>
    </source>
</evidence>
<gene>
    <name evidence="2" type="ORF">EFA69_19180</name>
</gene>
<name>A0A3M9MRM2_9BACT</name>
<dbReference type="RefSeq" id="WP_123134662.1">
    <property type="nucleotide sequence ID" value="NZ_JBHMAD010000005.1"/>
</dbReference>
<reference evidence="2 3" key="1">
    <citation type="submission" date="2018-11" db="EMBL/GenBank/DDBJ databases">
        <title>Rufibacter latericius sp. nov., isolated from water in Baiyang Lake.</title>
        <authorList>
            <person name="Yang Y."/>
        </authorList>
    </citation>
    <scope>NUCLEOTIDE SEQUENCE [LARGE SCALE GENOMIC DNA]</scope>
    <source>
        <strain evidence="2 3">MCC P1</strain>
    </source>
</reference>
<dbReference type="Proteomes" id="UP000271010">
    <property type="component" value="Unassembled WGS sequence"/>
</dbReference>
<evidence type="ECO:0008006" key="4">
    <source>
        <dbReference type="Google" id="ProtNLM"/>
    </source>
</evidence>
<dbReference type="OrthoDB" id="651989at2"/>
<keyword evidence="1" id="KW-0472">Membrane</keyword>
<comment type="caution">
    <text evidence="2">The sequence shown here is derived from an EMBL/GenBank/DDBJ whole genome shotgun (WGS) entry which is preliminary data.</text>
</comment>
<dbReference type="AlphaFoldDB" id="A0A3M9MRM2"/>
<feature type="transmembrane region" description="Helical" evidence="1">
    <location>
        <begin position="31"/>
        <end position="51"/>
    </location>
</feature>
<protein>
    <recommendedName>
        <fullName evidence="4">Histidine kinase N-terminal 7TM region domain-containing protein</fullName>
    </recommendedName>
</protein>
<proteinExistence type="predicted"/>
<accession>A0A3M9MRM2</accession>
<feature type="transmembrane region" description="Helical" evidence="1">
    <location>
        <begin position="57"/>
        <end position="75"/>
    </location>
</feature>
<feature type="transmembrane region" description="Helical" evidence="1">
    <location>
        <begin position="185"/>
        <end position="205"/>
    </location>
</feature>
<dbReference type="EMBL" id="RJJE01000017">
    <property type="protein sequence ID" value="RNI28194.1"/>
    <property type="molecule type" value="Genomic_DNA"/>
</dbReference>
<feature type="transmembrane region" description="Helical" evidence="1">
    <location>
        <begin position="118"/>
        <end position="136"/>
    </location>
</feature>
<feature type="transmembrane region" description="Helical" evidence="1">
    <location>
        <begin position="87"/>
        <end position="106"/>
    </location>
</feature>
<evidence type="ECO:0000313" key="3">
    <source>
        <dbReference type="Proteomes" id="UP000271010"/>
    </source>
</evidence>
<keyword evidence="1" id="KW-0812">Transmembrane</keyword>
<keyword evidence="3" id="KW-1185">Reference proteome</keyword>
<feature type="transmembrane region" description="Helical" evidence="1">
    <location>
        <begin position="148"/>
        <end position="165"/>
    </location>
</feature>
<evidence type="ECO:0000256" key="1">
    <source>
        <dbReference type="SAM" id="Phobius"/>
    </source>
</evidence>
<keyword evidence="1" id="KW-1133">Transmembrane helix</keyword>
<organism evidence="2 3">
    <name type="scientific">Rufibacter immobilis</name>
    <dbReference type="NCBI Taxonomy" id="1348778"/>
    <lineage>
        <taxon>Bacteria</taxon>
        <taxon>Pseudomonadati</taxon>
        <taxon>Bacteroidota</taxon>
        <taxon>Cytophagia</taxon>
        <taxon>Cytophagales</taxon>
        <taxon>Hymenobacteraceae</taxon>
        <taxon>Rufibacter</taxon>
    </lineage>
</organism>